<dbReference type="EMBL" id="QPIZ01000071">
    <property type="protein sequence ID" value="RCW19817.1"/>
    <property type="molecule type" value="Genomic_DNA"/>
</dbReference>
<evidence type="ECO:0000313" key="1">
    <source>
        <dbReference type="EMBL" id="RCW19817.1"/>
    </source>
</evidence>
<organism evidence="1 2">
    <name type="scientific">Marinilabilia salmonicolor</name>
    <dbReference type="NCBI Taxonomy" id="989"/>
    <lineage>
        <taxon>Bacteria</taxon>
        <taxon>Pseudomonadati</taxon>
        <taxon>Bacteroidota</taxon>
        <taxon>Bacteroidia</taxon>
        <taxon>Marinilabiliales</taxon>
        <taxon>Marinilabiliaceae</taxon>
        <taxon>Marinilabilia</taxon>
    </lineage>
</organism>
<evidence type="ECO:0000313" key="2">
    <source>
        <dbReference type="Proteomes" id="UP000252733"/>
    </source>
</evidence>
<proteinExistence type="predicted"/>
<dbReference type="AlphaFoldDB" id="A0A368UNK8"/>
<gene>
    <name evidence="1" type="ORF">DFO77_1712</name>
</gene>
<sequence>MGNSNKTIFKETIGSSSMLFDFDRAYI</sequence>
<comment type="caution">
    <text evidence="1">The sequence shown here is derived from an EMBL/GenBank/DDBJ whole genome shotgun (WGS) entry which is preliminary data.</text>
</comment>
<reference evidence="1 2" key="1">
    <citation type="submission" date="2018-07" db="EMBL/GenBank/DDBJ databases">
        <title>Freshwater and sediment microbial communities from various areas in North America, analyzing microbe dynamics in response to fracking.</title>
        <authorList>
            <person name="Lamendella R."/>
        </authorList>
    </citation>
    <scope>NUCLEOTIDE SEQUENCE [LARGE SCALE GENOMIC DNA]</scope>
    <source>
        <strain evidence="1 2">160A</strain>
    </source>
</reference>
<keyword evidence="2" id="KW-1185">Reference proteome</keyword>
<accession>A0A368UNK8</accession>
<name>A0A368UNK8_9BACT</name>
<protein>
    <submittedName>
        <fullName evidence="1">Uncharacterized protein</fullName>
    </submittedName>
</protein>
<dbReference type="Proteomes" id="UP000252733">
    <property type="component" value="Unassembled WGS sequence"/>
</dbReference>
<feature type="non-terminal residue" evidence="1">
    <location>
        <position position="27"/>
    </location>
</feature>